<dbReference type="GO" id="GO:0022627">
    <property type="term" value="C:cytosolic small ribosomal subunit"/>
    <property type="evidence" value="ECO:0007669"/>
    <property type="project" value="TreeGrafter"/>
</dbReference>
<keyword evidence="4" id="KW-0853">WD repeat</keyword>
<evidence type="ECO:0000256" key="4">
    <source>
        <dbReference type="ARBA" id="ARBA00022574"/>
    </source>
</evidence>
<dbReference type="GO" id="GO:0006417">
    <property type="term" value="P:regulation of translation"/>
    <property type="evidence" value="ECO:0007669"/>
    <property type="project" value="UniProtKB-KW"/>
</dbReference>
<feature type="domain" description="Translation initiation factor beta propellor-like" evidence="10">
    <location>
        <begin position="214"/>
        <end position="407"/>
    </location>
</feature>
<dbReference type="GO" id="GO:0043022">
    <property type="term" value="F:ribosome binding"/>
    <property type="evidence" value="ECO:0007669"/>
    <property type="project" value="UniProtKB-UniRule"/>
</dbReference>
<accession>A0A2T9Z095</accession>
<comment type="caution">
    <text evidence="11">The sequence shown here is derived from an EMBL/GenBank/DDBJ whole genome shotgun (WGS) entry which is preliminary data.</text>
</comment>
<evidence type="ECO:0000256" key="5">
    <source>
        <dbReference type="ARBA" id="ARBA00022737"/>
    </source>
</evidence>
<dbReference type="InterPro" id="IPR011387">
    <property type="entry name" value="TIF2A"/>
</dbReference>
<evidence type="ECO:0000256" key="3">
    <source>
        <dbReference type="ARBA" id="ARBA00022540"/>
    </source>
</evidence>
<dbReference type="PIRSF" id="PIRSF017222">
    <property type="entry name" value="eIF2A"/>
    <property type="match status" value="1"/>
</dbReference>
<dbReference type="GO" id="GO:0003743">
    <property type="term" value="F:translation initiation factor activity"/>
    <property type="evidence" value="ECO:0007669"/>
    <property type="project" value="UniProtKB-UniRule"/>
</dbReference>
<evidence type="ECO:0000256" key="8">
    <source>
        <dbReference type="PIRNR" id="PIRNR017222"/>
    </source>
</evidence>
<keyword evidence="7 8" id="KW-0648">Protein biosynthesis</keyword>
<keyword evidence="6 8" id="KW-0810">Translation regulation</keyword>
<organism evidence="11 12">
    <name type="scientific">Furculomyces boomerangus</name>
    <dbReference type="NCBI Taxonomy" id="61424"/>
    <lineage>
        <taxon>Eukaryota</taxon>
        <taxon>Fungi</taxon>
        <taxon>Fungi incertae sedis</taxon>
        <taxon>Zoopagomycota</taxon>
        <taxon>Kickxellomycotina</taxon>
        <taxon>Harpellomycetes</taxon>
        <taxon>Harpellales</taxon>
        <taxon>Harpellaceae</taxon>
        <taxon>Furculomyces</taxon>
    </lineage>
</organism>
<evidence type="ECO:0000256" key="1">
    <source>
        <dbReference type="ARBA" id="ARBA00009573"/>
    </source>
</evidence>
<dbReference type="PANTHER" id="PTHR13227:SF0">
    <property type="entry name" value="EUKARYOTIC TRANSLATION INITIATION FACTOR 2A"/>
    <property type="match status" value="1"/>
</dbReference>
<dbReference type="AlphaFoldDB" id="A0A2T9Z095"/>
<feature type="compositionally biased region" description="Polar residues" evidence="9">
    <location>
        <begin position="544"/>
        <end position="554"/>
    </location>
</feature>
<dbReference type="Gene3D" id="2.130.10.10">
    <property type="entry name" value="YVTN repeat-like/Quinoprotein amine dehydrogenase"/>
    <property type="match status" value="1"/>
</dbReference>
<dbReference type="SUPFAM" id="SSF50978">
    <property type="entry name" value="WD40 repeat-like"/>
    <property type="match status" value="1"/>
</dbReference>
<keyword evidence="5" id="KW-0677">Repeat</keyword>
<evidence type="ECO:0000313" key="11">
    <source>
        <dbReference type="EMBL" id="PVU97987.1"/>
    </source>
</evidence>
<dbReference type="Pfam" id="PF08662">
    <property type="entry name" value="eIF2A"/>
    <property type="match status" value="1"/>
</dbReference>
<dbReference type="STRING" id="61424.A0A2T9Z095"/>
<dbReference type="GO" id="GO:0000049">
    <property type="term" value="F:tRNA binding"/>
    <property type="evidence" value="ECO:0007669"/>
    <property type="project" value="UniProtKB-UniRule"/>
</dbReference>
<keyword evidence="12" id="KW-1185">Reference proteome</keyword>
<dbReference type="EMBL" id="MBFT01000092">
    <property type="protein sequence ID" value="PVU97987.1"/>
    <property type="molecule type" value="Genomic_DNA"/>
</dbReference>
<dbReference type="InterPro" id="IPR013979">
    <property type="entry name" value="TIF_beta_prop-like"/>
</dbReference>
<dbReference type="GO" id="GO:0003729">
    <property type="term" value="F:mRNA binding"/>
    <property type="evidence" value="ECO:0007669"/>
    <property type="project" value="TreeGrafter"/>
</dbReference>
<reference evidence="11 12" key="1">
    <citation type="journal article" date="2018" name="MBio">
        <title>Comparative Genomics Reveals the Core Gene Toolbox for the Fungus-Insect Symbiosis.</title>
        <authorList>
            <person name="Wang Y."/>
            <person name="Stata M."/>
            <person name="Wang W."/>
            <person name="Stajich J.E."/>
            <person name="White M.M."/>
            <person name="Moncalvo J.M."/>
        </authorList>
    </citation>
    <scope>NUCLEOTIDE SEQUENCE [LARGE SCALE GENOMIC DNA]</scope>
    <source>
        <strain evidence="11 12">AUS-77-4</strain>
    </source>
</reference>
<evidence type="ECO:0000256" key="2">
    <source>
        <dbReference type="ARBA" id="ARBA00013819"/>
    </source>
</evidence>
<evidence type="ECO:0000313" key="12">
    <source>
        <dbReference type="Proteomes" id="UP000245699"/>
    </source>
</evidence>
<comment type="function">
    <text evidence="8">Functions in the early steps of protein synthesis of a small number of specific mRNAs. Acts by directing the binding of methionyl-tRNAi to 40S ribosomal subunits. In contrast to the eIF-2 complex, it binds methionyl-tRNAi to 40S subunits in a codon-dependent manner, whereas the eIF-2 complex binds methionyl-tRNAi to 40S subunits in a GTP-dependent manner.</text>
</comment>
<evidence type="ECO:0000256" key="9">
    <source>
        <dbReference type="SAM" id="MobiDB-lite"/>
    </source>
</evidence>
<dbReference type="OrthoDB" id="2194683at2759"/>
<feature type="region of interest" description="Disordered" evidence="9">
    <location>
        <begin position="440"/>
        <end position="570"/>
    </location>
</feature>
<feature type="compositionally biased region" description="Polar residues" evidence="9">
    <location>
        <begin position="523"/>
        <end position="534"/>
    </location>
</feature>
<gene>
    <name evidence="11" type="ORF">BB559_001827</name>
</gene>
<protein>
    <recommendedName>
        <fullName evidence="2 8">Eukaryotic translation initiation factor 2A</fullName>
        <shortName evidence="8">eIF-2A</shortName>
    </recommendedName>
</protein>
<dbReference type="Proteomes" id="UP000245699">
    <property type="component" value="Unassembled WGS sequence"/>
</dbReference>
<sequence length="621" mass="69057">MAEHPPTQFLYRAARSFGVYYGPPRSDEVAEFKRSEQELRVMKYSATGQHLAWASTENVTITSAENYQTLAVIPETKVVALEFSPKGTYLMTYERFVKTAEGQVHRNLKIYRSADGSFLGSFTQKNMSDWHLQWPQDESCCAQLLNGTINFYRPTENMGNSPPDMKLSLEGLKSFSISPGLSPAVAVFIPERKGAPAAVRMYSLGSFTHVLANKSFYKAEKVEFIWHNLGTSLLVLTHTEVDNTGKSYYGETNLYYMTTAGNFDCRVPLNKEGPIHDVAWNPVEKEFVVVYGFIPSKASLFDSRANEVFSFGIEPRNTVRFNPQGRVLAIAGFGNLSGRVDIWDYKNRKMIKSVDAHGSSLCSWSPCGRYLMTATLSPRLRVDNGFKIYHYSGKLVHSREINELYGVEWRPAPASLYPQKTKLDPLPANISIVVENTKAKKDTPVSSKPVGVYRPPHARNSPIPDSSKPKSLAQRNNETENTRRSVTTTPQRYVPGAPPPKQKAPKAPKEGGNAKEKKETLKEPNSQRGQQSRSPKLGSGTPGGSPSNKSSVGGNESGLDNGGKTGGKNEAVKKFLNLQKKLKQIQVLQKRQEAGEELNEAQLLKIQSKALILKQIDELKQ</sequence>
<dbReference type="InterPro" id="IPR036322">
    <property type="entry name" value="WD40_repeat_dom_sf"/>
</dbReference>
<evidence type="ECO:0000256" key="7">
    <source>
        <dbReference type="ARBA" id="ARBA00022917"/>
    </source>
</evidence>
<name>A0A2T9Z095_9FUNG</name>
<dbReference type="InterPro" id="IPR015943">
    <property type="entry name" value="WD40/YVTN_repeat-like_dom_sf"/>
</dbReference>
<evidence type="ECO:0000259" key="10">
    <source>
        <dbReference type="Pfam" id="PF08662"/>
    </source>
</evidence>
<proteinExistence type="inferred from homology"/>
<dbReference type="PANTHER" id="PTHR13227">
    <property type="entry name" value="EUKARYOTIC TRANSLATION INITIATION FACTOR 2A"/>
    <property type="match status" value="1"/>
</dbReference>
<feature type="compositionally biased region" description="Basic and acidic residues" evidence="9">
    <location>
        <begin position="507"/>
        <end position="522"/>
    </location>
</feature>
<keyword evidence="3 8" id="KW-0396">Initiation factor</keyword>
<comment type="similarity">
    <text evidence="1 8">Belongs to the WD repeat EIF2A family.</text>
</comment>
<evidence type="ECO:0000256" key="6">
    <source>
        <dbReference type="ARBA" id="ARBA00022845"/>
    </source>
</evidence>